<organism evidence="17">
    <name type="scientific">Oryza meridionalis</name>
    <dbReference type="NCBI Taxonomy" id="40149"/>
    <lineage>
        <taxon>Eukaryota</taxon>
        <taxon>Viridiplantae</taxon>
        <taxon>Streptophyta</taxon>
        <taxon>Embryophyta</taxon>
        <taxon>Tracheophyta</taxon>
        <taxon>Spermatophyta</taxon>
        <taxon>Magnoliopsida</taxon>
        <taxon>Liliopsida</taxon>
        <taxon>Poales</taxon>
        <taxon>Poaceae</taxon>
        <taxon>BOP clade</taxon>
        <taxon>Oryzoideae</taxon>
        <taxon>Oryzeae</taxon>
        <taxon>Oryzinae</taxon>
        <taxon>Oryza</taxon>
    </lineage>
</organism>
<dbReference type="PANTHER" id="PTHR42755:SF1">
    <property type="entry name" value="3-DEOXY-D-MANNO-OCTULOSONIC ACID TRANSFERASE, MITOCHONDRIAL-RELATED"/>
    <property type="match status" value="1"/>
</dbReference>
<feature type="transmembrane region" description="Helical" evidence="14">
    <location>
        <begin position="310"/>
        <end position="334"/>
    </location>
</feature>
<feature type="transmembrane region" description="Helical" evidence="14">
    <location>
        <begin position="388"/>
        <end position="406"/>
    </location>
</feature>
<protein>
    <recommendedName>
        <fullName evidence="3">lipid IVA 3-deoxy-D-manno-octulosonic acid transferase</fullName>
        <ecNumber evidence="3">2.4.99.12</ecNumber>
    </recommendedName>
    <alternativeName>
        <fullName evidence="9">Lipid IV(A) 3-deoxy-D-manno-octulosonic acid transferase</fullName>
    </alternativeName>
</protein>
<evidence type="ECO:0000256" key="9">
    <source>
        <dbReference type="ARBA" id="ARBA00031445"/>
    </source>
</evidence>
<dbReference type="GO" id="GO:0006865">
    <property type="term" value="P:amino acid transport"/>
    <property type="evidence" value="ECO:0007669"/>
    <property type="project" value="UniProtKB-KW"/>
</dbReference>
<dbReference type="GO" id="GO:0005886">
    <property type="term" value="C:plasma membrane"/>
    <property type="evidence" value="ECO:0007669"/>
    <property type="project" value="TreeGrafter"/>
</dbReference>
<dbReference type="PANTHER" id="PTHR42755">
    <property type="entry name" value="3-DEOXY-MANNO-OCTULOSONATE CYTIDYLYLTRANSFERASE"/>
    <property type="match status" value="1"/>
</dbReference>
<evidence type="ECO:0000256" key="10">
    <source>
        <dbReference type="ARBA" id="ARBA00049183"/>
    </source>
</evidence>
<reference evidence="17" key="2">
    <citation type="submission" date="2018-05" db="EMBL/GenBank/DDBJ databases">
        <title>OmerRS3 (Oryza meridionalis Reference Sequence Version 3).</title>
        <authorList>
            <person name="Zhang J."/>
            <person name="Kudrna D."/>
            <person name="Lee S."/>
            <person name="Talag J."/>
            <person name="Welchert J."/>
            <person name="Wing R.A."/>
        </authorList>
    </citation>
    <scope>NUCLEOTIDE SEQUENCE [LARGE SCALE GENOMIC DNA]</scope>
    <source>
        <strain evidence="17">OR44</strain>
    </source>
</reference>
<evidence type="ECO:0000256" key="4">
    <source>
        <dbReference type="ARBA" id="ARBA00022679"/>
    </source>
</evidence>
<evidence type="ECO:0000256" key="3">
    <source>
        <dbReference type="ARBA" id="ARBA00012621"/>
    </source>
</evidence>
<keyword evidence="6" id="KW-0029">Amino-acid transport</keyword>
<feature type="active site" description="Proton acceptor" evidence="11">
    <location>
        <position position="538"/>
    </location>
</feature>
<dbReference type="FunFam" id="3.40.50.2000:FF:000032">
    <property type="entry name" value="3-deoxy-D-manno-octulosonic acid transferase"/>
    <property type="match status" value="1"/>
</dbReference>
<keyword evidence="18" id="KW-1185">Reference proteome</keyword>
<proteinExistence type="inferred from homology"/>
<feature type="transmembrane region" description="Helical" evidence="14">
    <location>
        <begin position="418"/>
        <end position="441"/>
    </location>
</feature>
<keyword evidence="8 14" id="KW-0472">Membrane</keyword>
<feature type="transmembrane region" description="Helical" evidence="14">
    <location>
        <begin position="127"/>
        <end position="152"/>
    </location>
</feature>
<dbReference type="Gramene" id="OMERI01G34810.3">
    <property type="protein sequence ID" value="OMERI01G34810.3"/>
    <property type="gene ID" value="OMERI01G34810"/>
</dbReference>
<feature type="transmembrane region" description="Helical" evidence="14">
    <location>
        <begin position="158"/>
        <end position="176"/>
    </location>
</feature>
<sequence length="912" mass="99121">MGAPSREDEETKKMEAGGDTVGQKLDAGALFVLQSKGSWLHCGYHLTTSIVAPPLLSLPFAFASLGWAAGLICLVIGAAVTFYSYNLISLVLEHHAQQGRRQLRFRDMATDILGPGWGRFYIGPIQFLVCFGAVVACTLLAGQSMKAIYLIANPGGTIKLYVFVAIFGVFMMILAQMPSFHSLRHVNLISLVLCLAYSFCAVAACIYLGSSKGAPEKDYSIAGANTRDRVFGVFNAIAVIATTYGNGIIPEIQATVAAPVTGKMFKGLCLCYAVVVTTFFSVAISGYWAFGNQSQGTLLSNFMVGGRAVIPEWLLLIIELFTLLQLSAVAVVYLQPTNEVLEGLLSDPKAGQYAARNVAPRVLSRTAAVALGTTIAAMVPFFGDMNALIGAFGFLPLDFAVPAVFYNVTFKPSKKGAVFWLNTTIAVVFSALAVVASVAAVRQIILDANSYKLFANSLDGPGSMRTARTPASAARGGRALYELYRAASRAAAPAALLWRRLRGLEHPSRWPERLGRPSVARPRPGSPLVWFHAVSLGEGMAALPVVRHCARLHPGLPILLTTTTLSSFEVMKDLIPDGVIYQFAPLDCPDAIENFIGYWKPSLILLMESELWPNLIVSAAEKRIAVVLLNARMSLKSFNRWSSPIGLQLVSLMLSKLSLIIPLSTFQAVRFQLLHAPPQIIHFAGDLKYAVGDIDAGEKAVAAIEDLQQQFSSRPVWMAASIHKGEDKIILRVHDELIRMYPNLLLILVPRYPRDIKNVSQTLKKQKVNFVLRSTREVVSSNTSELRMLYRVTPIAVIGGSFLPGLAGHNISEAAAVGCAVMTGPHVGHFYHMLVEMWQINPFAVKQVKGEYELLEALKQLLGDSRALEACQRAAKDAFSNMSDGVVNRVWNLVRTFTIGSQTDTWGSFSSS</sequence>
<feature type="transmembrane region" description="Helical" evidence="14">
    <location>
        <begin position="65"/>
        <end position="92"/>
    </location>
</feature>
<comment type="similarity">
    <text evidence="2">Belongs to the glycosyltransferase group 1 family. Glycosyltransferase 30 subfamily.</text>
</comment>
<keyword evidence="4" id="KW-0808">Transferase</keyword>
<evidence type="ECO:0000256" key="13">
    <source>
        <dbReference type="SAM" id="MobiDB-lite"/>
    </source>
</evidence>
<dbReference type="GO" id="GO:0009245">
    <property type="term" value="P:lipid A biosynthetic process"/>
    <property type="evidence" value="ECO:0007669"/>
    <property type="project" value="TreeGrafter"/>
</dbReference>
<feature type="compositionally biased region" description="Basic and acidic residues" evidence="13">
    <location>
        <begin position="1"/>
        <end position="16"/>
    </location>
</feature>
<feature type="transmembrane region" description="Helical" evidence="14">
    <location>
        <begin position="270"/>
        <end position="290"/>
    </location>
</feature>
<dbReference type="Pfam" id="PF04413">
    <property type="entry name" value="Glycos_transf_N"/>
    <property type="match status" value="1"/>
</dbReference>
<dbReference type="InterPro" id="IPR038107">
    <property type="entry name" value="Glycos_transf_N_sf"/>
</dbReference>
<dbReference type="EC" id="2.4.99.12" evidence="3"/>
<feature type="transmembrane region" description="Helical" evidence="14">
    <location>
        <begin position="188"/>
        <end position="210"/>
    </location>
</feature>
<reference evidence="17" key="1">
    <citation type="submission" date="2015-04" db="UniProtKB">
        <authorList>
            <consortium name="EnsemblPlants"/>
        </authorList>
    </citation>
    <scope>IDENTIFICATION</scope>
</reference>
<name>A0A0E0CAI5_9ORYZ</name>
<keyword evidence="6" id="KW-0813">Transport</keyword>
<dbReference type="Gramene" id="OMERI01G34810.1">
    <property type="protein sequence ID" value="OMERI01G34810.1"/>
    <property type="gene ID" value="OMERI01G34810"/>
</dbReference>
<feature type="domain" description="Amino acid transporter transmembrane" evidence="15">
    <location>
        <begin position="36"/>
        <end position="441"/>
    </location>
</feature>
<dbReference type="InterPro" id="IPR039901">
    <property type="entry name" value="Kdotransferase"/>
</dbReference>
<evidence type="ECO:0000256" key="12">
    <source>
        <dbReference type="PIRSR" id="PIRSR639901-2"/>
    </source>
</evidence>
<accession>A0A0E0CAI5</accession>
<comment type="catalytic activity">
    <reaction evidence="10">
        <text>lipid IVA (E. coli) + CMP-3-deoxy-beta-D-manno-octulosonate = alpha-Kdo-(2-&gt;6)-lipid IVA (E. coli) + CMP + H(+)</text>
        <dbReference type="Rhea" id="RHEA:28066"/>
        <dbReference type="ChEBI" id="CHEBI:15378"/>
        <dbReference type="ChEBI" id="CHEBI:58603"/>
        <dbReference type="ChEBI" id="CHEBI:60364"/>
        <dbReference type="ChEBI" id="CHEBI:60377"/>
        <dbReference type="ChEBI" id="CHEBI:85987"/>
        <dbReference type="EC" id="2.4.99.12"/>
    </reaction>
</comment>
<evidence type="ECO:0000313" key="17">
    <source>
        <dbReference type="EnsemblPlants" id="OMERI01G34810.1"/>
    </source>
</evidence>
<feature type="region of interest" description="Disordered" evidence="13">
    <location>
        <begin position="1"/>
        <end position="20"/>
    </location>
</feature>
<dbReference type="Gene3D" id="3.40.50.11720">
    <property type="entry name" value="3-Deoxy-D-manno-octulosonic-acid transferase, N-terminal domain"/>
    <property type="match status" value="1"/>
</dbReference>
<feature type="transmembrane region" description="Helical" evidence="14">
    <location>
        <begin position="230"/>
        <end position="249"/>
    </location>
</feature>
<evidence type="ECO:0000259" key="16">
    <source>
        <dbReference type="Pfam" id="PF04413"/>
    </source>
</evidence>
<dbReference type="AlphaFoldDB" id="A0A0E0CAI5"/>
<evidence type="ECO:0000256" key="6">
    <source>
        <dbReference type="ARBA" id="ARBA00022970"/>
    </source>
</evidence>
<dbReference type="Gene3D" id="3.40.50.2000">
    <property type="entry name" value="Glycogen Phosphorylase B"/>
    <property type="match status" value="1"/>
</dbReference>
<dbReference type="FunFam" id="3.40.50.11720:FF:000001">
    <property type="entry name" value="3-deoxy-D-manno-octulosonic acid transferase"/>
    <property type="match status" value="1"/>
</dbReference>
<dbReference type="InterPro" id="IPR013057">
    <property type="entry name" value="AA_transpt_TM"/>
</dbReference>
<feature type="site" description="Transition state stabilizer" evidence="12">
    <location>
        <position position="608"/>
    </location>
</feature>
<evidence type="ECO:0000256" key="5">
    <source>
        <dbReference type="ARBA" id="ARBA00022692"/>
    </source>
</evidence>
<dbReference type="Pfam" id="PF01490">
    <property type="entry name" value="Aa_trans"/>
    <property type="match status" value="1"/>
</dbReference>
<evidence type="ECO:0000256" key="14">
    <source>
        <dbReference type="SAM" id="Phobius"/>
    </source>
</evidence>
<dbReference type="GO" id="GO:0043842">
    <property type="term" value="F:Kdo transferase activity"/>
    <property type="evidence" value="ECO:0007669"/>
    <property type="project" value="UniProtKB-EC"/>
</dbReference>
<evidence type="ECO:0000256" key="11">
    <source>
        <dbReference type="PIRSR" id="PIRSR639901-1"/>
    </source>
</evidence>
<dbReference type="EnsemblPlants" id="OMERI01G34810.3">
    <property type="protein sequence ID" value="OMERI01G34810.3"/>
    <property type="gene ID" value="OMERI01G34810"/>
</dbReference>
<keyword evidence="5 14" id="KW-0812">Transmembrane</keyword>
<evidence type="ECO:0000256" key="1">
    <source>
        <dbReference type="ARBA" id="ARBA00004370"/>
    </source>
</evidence>
<keyword evidence="7 14" id="KW-1133">Transmembrane helix</keyword>
<evidence type="ECO:0000256" key="2">
    <source>
        <dbReference type="ARBA" id="ARBA00006380"/>
    </source>
</evidence>
<evidence type="ECO:0000259" key="15">
    <source>
        <dbReference type="Pfam" id="PF01490"/>
    </source>
</evidence>
<evidence type="ECO:0000313" key="18">
    <source>
        <dbReference type="Proteomes" id="UP000008021"/>
    </source>
</evidence>
<feature type="site" description="Transition state stabilizer" evidence="12">
    <location>
        <position position="688"/>
    </location>
</feature>
<evidence type="ECO:0000256" key="7">
    <source>
        <dbReference type="ARBA" id="ARBA00022989"/>
    </source>
</evidence>
<evidence type="ECO:0000256" key="8">
    <source>
        <dbReference type="ARBA" id="ARBA00023136"/>
    </source>
</evidence>
<feature type="domain" description="3-deoxy-D-manno-octulosonic-acid transferase N-terminal" evidence="16">
    <location>
        <begin position="509"/>
        <end position="690"/>
    </location>
</feature>
<comment type="subcellular location">
    <subcellularLocation>
        <location evidence="1">Membrane</location>
    </subcellularLocation>
</comment>
<dbReference type="Proteomes" id="UP000008021">
    <property type="component" value="Chromosome 1"/>
</dbReference>
<dbReference type="STRING" id="40149.A0A0E0CAI5"/>
<dbReference type="InterPro" id="IPR007507">
    <property type="entry name" value="Glycos_transf_N"/>
</dbReference>
<dbReference type="eggNOG" id="ENOG502QSA5">
    <property type="taxonomic scope" value="Eukaryota"/>
</dbReference>
<dbReference type="EnsemblPlants" id="OMERI01G34810.1">
    <property type="protein sequence ID" value="OMERI01G34810.1"/>
    <property type="gene ID" value="OMERI01G34810"/>
</dbReference>